<evidence type="ECO:0000256" key="7">
    <source>
        <dbReference type="SAM" id="Phobius"/>
    </source>
</evidence>
<feature type="transmembrane region" description="Helical" evidence="7">
    <location>
        <begin position="12"/>
        <end position="31"/>
    </location>
</feature>
<organism evidence="8 9">
    <name type="scientific">Candidatus Nomurabacteria bacterium GW2011_GWC2_39_41</name>
    <dbReference type="NCBI Taxonomy" id="1618754"/>
    <lineage>
        <taxon>Bacteria</taxon>
        <taxon>Candidatus Nomuraibacteriota</taxon>
    </lineage>
</organism>
<name>A0A837HUJ7_9BACT</name>
<dbReference type="InterPro" id="IPR032808">
    <property type="entry name" value="DoxX"/>
</dbReference>
<accession>A0A837HUJ7</accession>
<dbReference type="GO" id="GO:0005886">
    <property type="term" value="C:plasma membrane"/>
    <property type="evidence" value="ECO:0007669"/>
    <property type="project" value="UniProtKB-SubCell"/>
</dbReference>
<evidence type="ECO:0000256" key="5">
    <source>
        <dbReference type="ARBA" id="ARBA00022989"/>
    </source>
</evidence>
<dbReference type="Proteomes" id="UP000034656">
    <property type="component" value="Unassembled WGS sequence"/>
</dbReference>
<evidence type="ECO:0000313" key="9">
    <source>
        <dbReference type="Proteomes" id="UP000034656"/>
    </source>
</evidence>
<sequence>MQNKITKEDMRSLAPAIVRVGVSVVFIWFGYQQLIDASSWTVLVPSWVTSFSGTNAVSFIYLNGIFEVVFGICLLLGLFTKTVGFLLALHMLHITYLVGYNDVGVRDFGLSLSTIAVFLHGADSWCVDKYLTKVNLPSARHL</sequence>
<evidence type="ECO:0000256" key="1">
    <source>
        <dbReference type="ARBA" id="ARBA00004651"/>
    </source>
</evidence>
<comment type="subcellular location">
    <subcellularLocation>
        <location evidence="1">Cell membrane</location>
        <topology evidence="1">Multi-pass membrane protein</topology>
    </subcellularLocation>
</comment>
<evidence type="ECO:0000256" key="4">
    <source>
        <dbReference type="ARBA" id="ARBA00022692"/>
    </source>
</evidence>
<reference evidence="8 9" key="1">
    <citation type="journal article" date="2015" name="Nature">
        <title>rRNA introns, odd ribosomes, and small enigmatic genomes across a large radiation of phyla.</title>
        <authorList>
            <person name="Brown C.T."/>
            <person name="Hug L.A."/>
            <person name="Thomas B.C."/>
            <person name="Sharon I."/>
            <person name="Castelle C.J."/>
            <person name="Singh A."/>
            <person name="Wilkins M.J."/>
            <person name="Williams K.H."/>
            <person name="Banfield J.F."/>
        </authorList>
    </citation>
    <scope>NUCLEOTIDE SEQUENCE [LARGE SCALE GENOMIC DNA]</scope>
</reference>
<dbReference type="InterPro" id="IPR051907">
    <property type="entry name" value="DoxX-like_oxidoreductase"/>
</dbReference>
<dbReference type="PANTHER" id="PTHR33452">
    <property type="entry name" value="OXIDOREDUCTASE CATD-RELATED"/>
    <property type="match status" value="1"/>
</dbReference>
<proteinExistence type="inferred from homology"/>
<evidence type="ECO:0008006" key="10">
    <source>
        <dbReference type="Google" id="ProtNLM"/>
    </source>
</evidence>
<keyword evidence="6 7" id="KW-0472">Membrane</keyword>
<evidence type="ECO:0000256" key="2">
    <source>
        <dbReference type="ARBA" id="ARBA00006679"/>
    </source>
</evidence>
<dbReference type="EMBL" id="LBXB01000001">
    <property type="protein sequence ID" value="KKR20986.1"/>
    <property type="molecule type" value="Genomic_DNA"/>
</dbReference>
<evidence type="ECO:0000313" key="8">
    <source>
        <dbReference type="EMBL" id="KKR20986.1"/>
    </source>
</evidence>
<evidence type="ECO:0000256" key="6">
    <source>
        <dbReference type="ARBA" id="ARBA00023136"/>
    </source>
</evidence>
<feature type="transmembrane region" description="Helical" evidence="7">
    <location>
        <begin position="69"/>
        <end position="96"/>
    </location>
</feature>
<gene>
    <name evidence="8" type="ORF">UT51_C0001G0124</name>
</gene>
<dbReference type="AlphaFoldDB" id="A0A837HUJ7"/>
<comment type="caution">
    <text evidence="8">The sequence shown here is derived from an EMBL/GenBank/DDBJ whole genome shotgun (WGS) entry which is preliminary data.</text>
</comment>
<keyword evidence="4 7" id="KW-0812">Transmembrane</keyword>
<feature type="transmembrane region" description="Helical" evidence="7">
    <location>
        <begin position="37"/>
        <end position="62"/>
    </location>
</feature>
<keyword evidence="5 7" id="KW-1133">Transmembrane helix</keyword>
<protein>
    <recommendedName>
        <fullName evidence="10">DoxX family protein</fullName>
    </recommendedName>
</protein>
<comment type="similarity">
    <text evidence="2">Belongs to the DoxX family.</text>
</comment>
<dbReference type="PANTHER" id="PTHR33452:SF1">
    <property type="entry name" value="INNER MEMBRANE PROTEIN YPHA-RELATED"/>
    <property type="match status" value="1"/>
</dbReference>
<keyword evidence="3" id="KW-1003">Cell membrane</keyword>
<dbReference type="Pfam" id="PF07681">
    <property type="entry name" value="DoxX"/>
    <property type="match status" value="1"/>
</dbReference>
<evidence type="ECO:0000256" key="3">
    <source>
        <dbReference type="ARBA" id="ARBA00022475"/>
    </source>
</evidence>